<reference evidence="1" key="1">
    <citation type="journal article" date="2023" name="Mol. Phylogenet. Evol.">
        <title>Genome-scale phylogeny and comparative genomics of the fungal order Sordariales.</title>
        <authorList>
            <person name="Hensen N."/>
            <person name="Bonometti L."/>
            <person name="Westerberg I."/>
            <person name="Brannstrom I.O."/>
            <person name="Guillou S."/>
            <person name="Cros-Aarteil S."/>
            <person name="Calhoun S."/>
            <person name="Haridas S."/>
            <person name="Kuo A."/>
            <person name="Mondo S."/>
            <person name="Pangilinan J."/>
            <person name="Riley R."/>
            <person name="LaButti K."/>
            <person name="Andreopoulos B."/>
            <person name="Lipzen A."/>
            <person name="Chen C."/>
            <person name="Yan M."/>
            <person name="Daum C."/>
            <person name="Ng V."/>
            <person name="Clum A."/>
            <person name="Steindorff A."/>
            <person name="Ohm R.A."/>
            <person name="Martin F."/>
            <person name="Silar P."/>
            <person name="Natvig D.O."/>
            <person name="Lalanne C."/>
            <person name="Gautier V."/>
            <person name="Ament-Velasquez S.L."/>
            <person name="Kruys A."/>
            <person name="Hutchinson M.I."/>
            <person name="Powell A.J."/>
            <person name="Barry K."/>
            <person name="Miller A.N."/>
            <person name="Grigoriev I.V."/>
            <person name="Debuchy R."/>
            <person name="Gladieux P."/>
            <person name="Hiltunen Thoren M."/>
            <person name="Johannesson H."/>
        </authorList>
    </citation>
    <scope>NUCLEOTIDE SEQUENCE</scope>
    <source>
        <strain evidence="1">CBS 232.78</strain>
    </source>
</reference>
<evidence type="ECO:0000313" key="2">
    <source>
        <dbReference type="Proteomes" id="UP001285441"/>
    </source>
</evidence>
<organism evidence="1 2">
    <name type="scientific">Podospora didyma</name>
    <dbReference type="NCBI Taxonomy" id="330526"/>
    <lineage>
        <taxon>Eukaryota</taxon>
        <taxon>Fungi</taxon>
        <taxon>Dikarya</taxon>
        <taxon>Ascomycota</taxon>
        <taxon>Pezizomycotina</taxon>
        <taxon>Sordariomycetes</taxon>
        <taxon>Sordariomycetidae</taxon>
        <taxon>Sordariales</taxon>
        <taxon>Podosporaceae</taxon>
        <taxon>Podospora</taxon>
    </lineage>
</organism>
<keyword evidence="2" id="KW-1185">Reference proteome</keyword>
<dbReference type="AlphaFoldDB" id="A0AAE0U7J3"/>
<dbReference type="GO" id="GO:0016020">
    <property type="term" value="C:membrane"/>
    <property type="evidence" value="ECO:0007669"/>
    <property type="project" value="InterPro"/>
</dbReference>
<reference evidence="1" key="2">
    <citation type="submission" date="2023-06" db="EMBL/GenBank/DDBJ databases">
        <authorList>
            <consortium name="Lawrence Berkeley National Laboratory"/>
            <person name="Haridas S."/>
            <person name="Hensen N."/>
            <person name="Bonometti L."/>
            <person name="Westerberg I."/>
            <person name="Brannstrom I.O."/>
            <person name="Guillou S."/>
            <person name="Cros-Aarteil S."/>
            <person name="Calhoun S."/>
            <person name="Kuo A."/>
            <person name="Mondo S."/>
            <person name="Pangilinan J."/>
            <person name="Riley R."/>
            <person name="LaButti K."/>
            <person name="Andreopoulos B."/>
            <person name="Lipzen A."/>
            <person name="Chen C."/>
            <person name="Yanf M."/>
            <person name="Daum C."/>
            <person name="Ng V."/>
            <person name="Clum A."/>
            <person name="Steindorff A."/>
            <person name="Ohm R."/>
            <person name="Martin F."/>
            <person name="Silar P."/>
            <person name="Natvig D."/>
            <person name="Lalanne C."/>
            <person name="Gautier V."/>
            <person name="Ament-velasquez S.L."/>
            <person name="Kruys A."/>
            <person name="Hutchinson M.I."/>
            <person name="Powell A.J."/>
            <person name="Barry K."/>
            <person name="Miller A.N."/>
            <person name="Grigoriev I.V."/>
            <person name="Debuchy R."/>
            <person name="Gladieux P."/>
            <person name="Thoren M.H."/>
            <person name="Johannesson H."/>
        </authorList>
    </citation>
    <scope>NUCLEOTIDE SEQUENCE</scope>
    <source>
        <strain evidence="1">CBS 232.78</strain>
    </source>
</reference>
<dbReference type="InterPro" id="IPR006813">
    <property type="entry name" value="Glyco_trans_17"/>
</dbReference>
<sequence length="384" mass="45423">MLLPRMLLRWGNLWRWLRIGAAFGALWMVWHIAYPTPIDPYAFSVDMDRHDSCRPYGWKPYRKPTSNAGVGRSWGRSAEIDSRWEVDEGPPRKVYDLLMINTELDWLEIRLNSTWNTVDYYVLVEGRKTFTNLDKPLVLRDNLARFAPYESKIIYHEIQYPLNFQPRSTWDMEDLQRNSMLTQVFPLLQGAKAPNLGDVIVVSDVDEIPRPTTFAVLRDCAFPRRLTLRSRFYYYSFQWRHRGAEEWAHPQATYYEGPIKTLRPNDLRIGDGGWWPFNRWESADMPNAAWHCSSCFETMEELLTKMRSFAHVSMNAAQYRDRARIADRIRRGKDLWDRPGEEYDRIENNTDVPSFLLQNKARFRYMLDRDGPNAGFTDYHAKTP</sequence>
<comment type="caution">
    <text evidence="1">The sequence shown here is derived from an EMBL/GenBank/DDBJ whole genome shotgun (WGS) entry which is preliminary data.</text>
</comment>
<dbReference type="Proteomes" id="UP001285441">
    <property type="component" value="Unassembled WGS sequence"/>
</dbReference>
<dbReference type="GO" id="GO:0006044">
    <property type="term" value="P:N-acetylglucosamine metabolic process"/>
    <property type="evidence" value="ECO:0007669"/>
    <property type="project" value="TreeGrafter"/>
</dbReference>
<dbReference type="Pfam" id="PF04724">
    <property type="entry name" value="Glyco_transf_17"/>
    <property type="match status" value="1"/>
</dbReference>
<dbReference type="PANTHER" id="PTHR12224:SF0">
    <property type="entry name" value="BETA-1,4-MANNOSYL-GLYCOPROTEIN 4-BETA-N-ACETYLGLUCOSAMINYLTRANSFERASE"/>
    <property type="match status" value="1"/>
</dbReference>
<dbReference type="EMBL" id="JAULSW010000001">
    <property type="protein sequence ID" value="KAK3393727.1"/>
    <property type="molecule type" value="Genomic_DNA"/>
</dbReference>
<dbReference type="GO" id="GO:0003830">
    <property type="term" value="F:beta-1,4-mannosylglycoprotein 4-beta-N-acetylglucosaminyltransferase activity"/>
    <property type="evidence" value="ECO:0007669"/>
    <property type="project" value="InterPro"/>
</dbReference>
<evidence type="ECO:0000313" key="1">
    <source>
        <dbReference type="EMBL" id="KAK3393727.1"/>
    </source>
</evidence>
<proteinExistence type="predicted"/>
<name>A0AAE0U7J3_9PEZI</name>
<protein>
    <submittedName>
        <fullName evidence="1">Glycosyltransferase family 17 protein</fullName>
    </submittedName>
</protein>
<dbReference type="PANTHER" id="PTHR12224">
    <property type="entry name" value="BETA-1,4-MANNOSYL-GLYCOPROTEIN BETA-1,4-N-ACETYLGLUCOSAMINYL-TRANSFERASE"/>
    <property type="match status" value="1"/>
</dbReference>
<gene>
    <name evidence="1" type="ORF">B0H63DRAFT_25717</name>
</gene>
<accession>A0AAE0U7J3</accession>